<dbReference type="SUPFAM" id="SSF53850">
    <property type="entry name" value="Periplasmic binding protein-like II"/>
    <property type="match status" value="1"/>
</dbReference>
<feature type="chain" id="PRO_5020482639" evidence="1">
    <location>
        <begin position="36"/>
        <end position="337"/>
    </location>
</feature>
<organism evidence="3 4">
    <name type="scientific">Pseudonocardia sediminis</name>
    <dbReference type="NCBI Taxonomy" id="1397368"/>
    <lineage>
        <taxon>Bacteria</taxon>
        <taxon>Bacillati</taxon>
        <taxon>Actinomycetota</taxon>
        <taxon>Actinomycetes</taxon>
        <taxon>Pseudonocardiales</taxon>
        <taxon>Pseudonocardiaceae</taxon>
        <taxon>Pseudonocardia</taxon>
    </lineage>
</organism>
<sequence>MSRAPGRATLPRRALPGLLLAVAAVTSGCAGGAAAAALRPPVEQLRGGSLAREVDLAGARLTVGSKEFTEQKVLGKILDYALQAAGATTVDRTGLSGSSIVRSALETGAIDMYWEYAGTGWSLFLGHDDLIPGERELFDAVAAEDEQRNGIVWLGPAAFGNQYAVARRSDVTGPLAQVRSLSDMAAYIRPDPDRATFCGAAEFLDRAWEDLQRSYDAYFPPSQVYQNDFALNFVNVARSSPCDFAEVFTTDARIRSLNLTVLADDKGVIITQLAGLTVRSQTLEQYPPLRTLVARLAPLLTVDTMIELNGQVDLQGLSEDQVALRFLADKGLIGRGA</sequence>
<accession>A0A4Q7UUD8</accession>
<dbReference type="Gene3D" id="3.40.190.10">
    <property type="entry name" value="Periplasmic binding protein-like II"/>
    <property type="match status" value="1"/>
</dbReference>
<dbReference type="AlphaFoldDB" id="A0A4Q7UUD8"/>
<feature type="signal peptide" evidence="1">
    <location>
        <begin position="1"/>
        <end position="35"/>
    </location>
</feature>
<dbReference type="GO" id="GO:0043190">
    <property type="term" value="C:ATP-binding cassette (ABC) transporter complex"/>
    <property type="evidence" value="ECO:0007669"/>
    <property type="project" value="InterPro"/>
</dbReference>
<dbReference type="Proteomes" id="UP000291591">
    <property type="component" value="Unassembled WGS sequence"/>
</dbReference>
<evidence type="ECO:0000256" key="1">
    <source>
        <dbReference type="SAM" id="SignalP"/>
    </source>
</evidence>
<dbReference type="GO" id="GO:0022857">
    <property type="term" value="F:transmembrane transporter activity"/>
    <property type="evidence" value="ECO:0007669"/>
    <property type="project" value="InterPro"/>
</dbReference>
<evidence type="ECO:0000313" key="4">
    <source>
        <dbReference type="Proteomes" id="UP000291591"/>
    </source>
</evidence>
<dbReference type="EMBL" id="SHKL01000001">
    <property type="protein sequence ID" value="RZT84431.1"/>
    <property type="molecule type" value="Genomic_DNA"/>
</dbReference>
<dbReference type="RefSeq" id="WP_165438249.1">
    <property type="nucleotide sequence ID" value="NZ_SHKL01000001.1"/>
</dbReference>
<evidence type="ECO:0000313" key="3">
    <source>
        <dbReference type="EMBL" id="RZT84431.1"/>
    </source>
</evidence>
<proteinExistence type="predicted"/>
<dbReference type="Pfam" id="PF04069">
    <property type="entry name" value="OpuAC"/>
    <property type="match status" value="1"/>
</dbReference>
<dbReference type="PROSITE" id="PS51257">
    <property type="entry name" value="PROKAR_LIPOPROTEIN"/>
    <property type="match status" value="1"/>
</dbReference>
<reference evidence="3 4" key="1">
    <citation type="submission" date="2019-02" db="EMBL/GenBank/DDBJ databases">
        <title>Sequencing the genomes of 1000 actinobacteria strains.</title>
        <authorList>
            <person name="Klenk H.-P."/>
        </authorList>
    </citation>
    <scope>NUCLEOTIDE SEQUENCE [LARGE SCALE GENOMIC DNA]</scope>
    <source>
        <strain evidence="3 4">DSM 45779</strain>
    </source>
</reference>
<dbReference type="InterPro" id="IPR007210">
    <property type="entry name" value="ABC_Gly_betaine_transp_sub-bd"/>
</dbReference>
<keyword evidence="4" id="KW-1185">Reference proteome</keyword>
<comment type="caution">
    <text evidence="3">The sequence shown here is derived from an EMBL/GenBank/DDBJ whole genome shotgun (WGS) entry which is preliminary data.</text>
</comment>
<gene>
    <name evidence="3" type="ORF">EV383_1272</name>
</gene>
<dbReference type="Gene3D" id="3.40.190.120">
    <property type="entry name" value="Osmoprotection protein (prox), domain 2"/>
    <property type="match status" value="1"/>
</dbReference>
<protein>
    <submittedName>
        <fullName evidence="3">Osmoprotectant transport system substrate-binding protein</fullName>
    </submittedName>
</protein>
<keyword evidence="1" id="KW-0732">Signal</keyword>
<name>A0A4Q7UUD8_PSEST</name>
<feature type="domain" description="ABC-type glycine betaine transport system substrate-binding" evidence="2">
    <location>
        <begin position="60"/>
        <end position="328"/>
    </location>
</feature>
<evidence type="ECO:0000259" key="2">
    <source>
        <dbReference type="Pfam" id="PF04069"/>
    </source>
</evidence>